<protein>
    <submittedName>
        <fullName evidence="1">DNA primase TraC</fullName>
    </submittedName>
</protein>
<gene>
    <name evidence="1" type="ORF">OBE_02138</name>
</gene>
<proteinExistence type="predicted"/>
<dbReference type="EMBL" id="AJWZ01001391">
    <property type="protein sequence ID" value="EKC73928.1"/>
    <property type="molecule type" value="Genomic_DNA"/>
</dbReference>
<reference evidence="1" key="1">
    <citation type="journal article" date="2013" name="Environ. Microbiol.">
        <title>Microbiota from the distal guts of lean and obese adolescents exhibit partial functional redundancy besides clear differences in community structure.</title>
        <authorList>
            <person name="Ferrer M."/>
            <person name="Ruiz A."/>
            <person name="Lanza F."/>
            <person name="Haange S.B."/>
            <person name="Oberbach A."/>
            <person name="Till H."/>
            <person name="Bargiela R."/>
            <person name="Campoy C."/>
            <person name="Segura M.T."/>
            <person name="Richter M."/>
            <person name="von Bergen M."/>
            <person name="Seifert J."/>
            <person name="Suarez A."/>
        </authorList>
    </citation>
    <scope>NUCLEOTIDE SEQUENCE</scope>
</reference>
<dbReference type="AlphaFoldDB" id="K1TVQ5"/>
<sequence length="36" mass="4058">MAGYRKKNADGPNSEDKALDLFAEMMIEKIEGIQKD</sequence>
<accession>K1TVQ5</accession>
<name>K1TVQ5_9ZZZZ</name>
<evidence type="ECO:0000313" key="1">
    <source>
        <dbReference type="EMBL" id="EKC73928.1"/>
    </source>
</evidence>
<organism evidence="1">
    <name type="scientific">human gut metagenome</name>
    <dbReference type="NCBI Taxonomy" id="408170"/>
    <lineage>
        <taxon>unclassified sequences</taxon>
        <taxon>metagenomes</taxon>
        <taxon>organismal metagenomes</taxon>
    </lineage>
</organism>
<feature type="non-terminal residue" evidence="1">
    <location>
        <position position="36"/>
    </location>
</feature>
<comment type="caution">
    <text evidence="1">The sequence shown here is derived from an EMBL/GenBank/DDBJ whole genome shotgun (WGS) entry which is preliminary data.</text>
</comment>